<dbReference type="EMBL" id="SLWS01000026">
    <property type="protein sequence ID" value="TCO43796.1"/>
    <property type="molecule type" value="Genomic_DNA"/>
</dbReference>
<keyword evidence="2" id="KW-1185">Reference proteome</keyword>
<comment type="caution">
    <text evidence="1">The sequence shown here is derived from an EMBL/GenBank/DDBJ whole genome shotgun (WGS) entry which is preliminary data.</text>
</comment>
<name>A0A4R2IHW9_9PSEU</name>
<protein>
    <submittedName>
        <fullName evidence="1">Uncharacterized protein</fullName>
    </submittedName>
</protein>
<reference evidence="1 2" key="1">
    <citation type="submission" date="2019-03" db="EMBL/GenBank/DDBJ databases">
        <title>Genomic Encyclopedia of Type Strains, Phase IV (KMG-IV): sequencing the most valuable type-strain genomes for metagenomic binning, comparative biology and taxonomic classification.</title>
        <authorList>
            <person name="Goeker M."/>
        </authorList>
    </citation>
    <scope>NUCLEOTIDE SEQUENCE [LARGE SCALE GENOMIC DNA]</scope>
    <source>
        <strain evidence="1 2">DSM 45934</strain>
    </source>
</reference>
<organism evidence="1 2">
    <name type="scientific">Actinocrispum wychmicini</name>
    <dbReference type="NCBI Taxonomy" id="1213861"/>
    <lineage>
        <taxon>Bacteria</taxon>
        <taxon>Bacillati</taxon>
        <taxon>Actinomycetota</taxon>
        <taxon>Actinomycetes</taxon>
        <taxon>Pseudonocardiales</taxon>
        <taxon>Pseudonocardiaceae</taxon>
        <taxon>Actinocrispum</taxon>
    </lineage>
</organism>
<sequence>MTRDHRRKKAVRAHAAATGRTYLDADTSRSETAVLAARLRDDLVAALEAAGWPVVVEHTPQFHALPVYAGPAVVHVARTGEPSSASTGDEHPDDPDVFDLDAPLRVTVWAPLTVEYSEELERVGGVDAHEIPADWPTVEIVAEIDRVVAEARWRDLADTQADAECGICGDSYPVDGLMQPTRVEVGVCPCCAFDGDLLGPRPAQLAFYLDHAASQNLAVPAGWAGAQVLLCCLGGPDLPEWLAAEWSANGSHYLPREWWADPAQTWVWLPSTDRRPAALANLGCGASLTHITAAIDRAYPNLRTVCRDRRDAELDEFVADEYGEDVHDDPEAAASREVLRASDATFARIWPAAVAYTVAMLTQQAERPMHRSPWHVLESFELPDWVDALSAGLDHYHVETVLRGGILTIRDALDPREPE</sequence>
<evidence type="ECO:0000313" key="1">
    <source>
        <dbReference type="EMBL" id="TCO43796.1"/>
    </source>
</evidence>
<gene>
    <name evidence="1" type="ORF">EV192_12611</name>
</gene>
<accession>A0A4R2IHW9</accession>
<evidence type="ECO:0000313" key="2">
    <source>
        <dbReference type="Proteomes" id="UP000295680"/>
    </source>
</evidence>
<dbReference type="AlphaFoldDB" id="A0A4R2IHW9"/>
<proteinExistence type="predicted"/>
<dbReference type="Proteomes" id="UP000295680">
    <property type="component" value="Unassembled WGS sequence"/>
</dbReference>